<gene>
    <name evidence="19" type="ORF">AMAG_12356</name>
</gene>
<keyword evidence="6 15" id="KW-0436">Ligase</keyword>
<dbReference type="InterPro" id="IPR014729">
    <property type="entry name" value="Rossmann-like_a/b/a_fold"/>
</dbReference>
<feature type="domain" description="Aminoacyl-tRNA synthetase class Ia" evidence="17">
    <location>
        <begin position="245"/>
        <end position="866"/>
    </location>
</feature>
<keyword evidence="9 15" id="KW-0648">Protein biosynthesis</keyword>
<evidence type="ECO:0000256" key="2">
    <source>
        <dbReference type="ARBA" id="ARBA00004496"/>
    </source>
</evidence>
<comment type="subcellular location">
    <subcellularLocation>
        <location evidence="2">Cytoplasm</location>
    </subcellularLocation>
    <subcellularLocation>
        <location evidence="1">Mitochondrion</location>
    </subcellularLocation>
</comment>
<evidence type="ECO:0000259" key="17">
    <source>
        <dbReference type="Pfam" id="PF00133"/>
    </source>
</evidence>
<evidence type="ECO:0000256" key="15">
    <source>
        <dbReference type="RuleBase" id="RU363035"/>
    </source>
</evidence>
<dbReference type="GO" id="GO:0005739">
    <property type="term" value="C:mitochondrion"/>
    <property type="evidence" value="ECO:0007669"/>
    <property type="project" value="UniProtKB-SubCell"/>
</dbReference>
<feature type="compositionally biased region" description="Basic and acidic residues" evidence="16">
    <location>
        <begin position="111"/>
        <end position="125"/>
    </location>
</feature>
<dbReference type="Pfam" id="PF08264">
    <property type="entry name" value="Anticodon_1"/>
    <property type="match status" value="1"/>
</dbReference>
<evidence type="ECO:0000256" key="12">
    <source>
        <dbReference type="ARBA" id="ARBA00040837"/>
    </source>
</evidence>
<dbReference type="InterPro" id="IPR009008">
    <property type="entry name" value="Val/Leu/Ile-tRNA-synth_edit"/>
</dbReference>
<feature type="compositionally biased region" description="Low complexity" evidence="16">
    <location>
        <begin position="98"/>
        <end position="110"/>
    </location>
</feature>
<evidence type="ECO:0000259" key="18">
    <source>
        <dbReference type="Pfam" id="PF08264"/>
    </source>
</evidence>
<feature type="compositionally biased region" description="Low complexity" evidence="16">
    <location>
        <begin position="126"/>
        <end position="166"/>
    </location>
</feature>
<evidence type="ECO:0000256" key="1">
    <source>
        <dbReference type="ARBA" id="ARBA00004173"/>
    </source>
</evidence>
<evidence type="ECO:0000256" key="13">
    <source>
        <dbReference type="ARBA" id="ARBA00047552"/>
    </source>
</evidence>
<dbReference type="OrthoDB" id="629407at2759"/>
<dbReference type="GO" id="GO:0006438">
    <property type="term" value="P:valyl-tRNA aminoacylation"/>
    <property type="evidence" value="ECO:0007669"/>
    <property type="project" value="InterPro"/>
</dbReference>
<dbReference type="NCBIfam" id="NF004349">
    <property type="entry name" value="PRK05729.1"/>
    <property type="match status" value="1"/>
</dbReference>
<dbReference type="PANTHER" id="PTHR11946:SF109">
    <property type="entry name" value="VALINE--TRNA LIGASE"/>
    <property type="match status" value="1"/>
</dbReference>
<protein>
    <recommendedName>
        <fullName evidence="14">Probable valine--tRNA ligase, cytoplasmic</fullName>
        <ecNumber evidence="4">6.1.1.9</ecNumber>
    </recommendedName>
    <alternativeName>
        <fullName evidence="12">Valine--tRNA ligase, mitochondrial</fullName>
    </alternativeName>
    <alternativeName>
        <fullName evidence="11">Valyl-tRNA synthetase</fullName>
    </alternativeName>
</protein>
<dbReference type="InterPro" id="IPR002303">
    <property type="entry name" value="Valyl-tRNA_ligase"/>
</dbReference>
<evidence type="ECO:0000313" key="19">
    <source>
        <dbReference type="EMBL" id="KNE67291.1"/>
    </source>
</evidence>
<dbReference type="GO" id="GO:0002161">
    <property type="term" value="F:aminoacyl-tRNA deacylase activity"/>
    <property type="evidence" value="ECO:0007669"/>
    <property type="project" value="InterPro"/>
</dbReference>
<dbReference type="eggNOG" id="KOG0432">
    <property type="taxonomic scope" value="Eukaryota"/>
</dbReference>
<feature type="region of interest" description="Disordered" evidence="16">
    <location>
        <begin position="192"/>
        <end position="212"/>
    </location>
</feature>
<evidence type="ECO:0000256" key="10">
    <source>
        <dbReference type="ARBA" id="ARBA00023146"/>
    </source>
</evidence>
<dbReference type="PROSITE" id="PS00178">
    <property type="entry name" value="AA_TRNA_LIGASE_I"/>
    <property type="match status" value="1"/>
</dbReference>
<keyword evidence="10 15" id="KW-0030">Aminoacyl-tRNA synthetase</keyword>
<organism evidence="19 20">
    <name type="scientific">Allomyces macrogynus (strain ATCC 38327)</name>
    <name type="common">Allomyces javanicus var. macrogynus</name>
    <dbReference type="NCBI Taxonomy" id="578462"/>
    <lineage>
        <taxon>Eukaryota</taxon>
        <taxon>Fungi</taxon>
        <taxon>Fungi incertae sedis</taxon>
        <taxon>Blastocladiomycota</taxon>
        <taxon>Blastocladiomycetes</taxon>
        <taxon>Blastocladiales</taxon>
        <taxon>Blastocladiaceae</taxon>
        <taxon>Allomyces</taxon>
    </lineage>
</organism>
<evidence type="ECO:0000256" key="8">
    <source>
        <dbReference type="ARBA" id="ARBA00022840"/>
    </source>
</evidence>
<reference evidence="19 20" key="1">
    <citation type="submission" date="2009-11" db="EMBL/GenBank/DDBJ databases">
        <title>Annotation of Allomyces macrogynus ATCC 38327.</title>
        <authorList>
            <consortium name="The Broad Institute Genome Sequencing Platform"/>
            <person name="Russ C."/>
            <person name="Cuomo C."/>
            <person name="Burger G."/>
            <person name="Gray M.W."/>
            <person name="Holland P.W.H."/>
            <person name="King N."/>
            <person name="Lang F.B.F."/>
            <person name="Roger A.J."/>
            <person name="Ruiz-Trillo I."/>
            <person name="Young S.K."/>
            <person name="Zeng Q."/>
            <person name="Gargeya S."/>
            <person name="Fitzgerald M."/>
            <person name="Haas B."/>
            <person name="Abouelleil A."/>
            <person name="Alvarado L."/>
            <person name="Arachchi H.M."/>
            <person name="Berlin A."/>
            <person name="Chapman S.B."/>
            <person name="Gearin G."/>
            <person name="Goldberg J."/>
            <person name="Griggs A."/>
            <person name="Gujja S."/>
            <person name="Hansen M."/>
            <person name="Heiman D."/>
            <person name="Howarth C."/>
            <person name="Larimer J."/>
            <person name="Lui A."/>
            <person name="MacDonald P.J.P."/>
            <person name="McCowen C."/>
            <person name="Montmayeur A."/>
            <person name="Murphy C."/>
            <person name="Neiman D."/>
            <person name="Pearson M."/>
            <person name="Priest M."/>
            <person name="Roberts A."/>
            <person name="Saif S."/>
            <person name="Shea T."/>
            <person name="Sisk P."/>
            <person name="Stolte C."/>
            <person name="Sykes S."/>
            <person name="Wortman J."/>
            <person name="Nusbaum C."/>
            <person name="Birren B."/>
        </authorList>
    </citation>
    <scope>NUCLEOTIDE SEQUENCE [LARGE SCALE GENOMIC DNA]</scope>
    <source>
        <strain evidence="19 20">ATCC 38327</strain>
    </source>
</reference>
<dbReference type="InterPro" id="IPR009080">
    <property type="entry name" value="tRNAsynth_Ia_anticodon-bd"/>
</dbReference>
<dbReference type="FunFam" id="3.90.740.10:FF:000005">
    <property type="entry name" value="Valine--tRNA ligase, mitochondrial"/>
    <property type="match status" value="1"/>
</dbReference>
<dbReference type="SUPFAM" id="SSF50677">
    <property type="entry name" value="ValRS/IleRS/LeuRS editing domain"/>
    <property type="match status" value="1"/>
</dbReference>
<evidence type="ECO:0000256" key="9">
    <source>
        <dbReference type="ARBA" id="ARBA00022917"/>
    </source>
</evidence>
<evidence type="ECO:0000256" key="7">
    <source>
        <dbReference type="ARBA" id="ARBA00022741"/>
    </source>
</evidence>
<evidence type="ECO:0000256" key="16">
    <source>
        <dbReference type="SAM" id="MobiDB-lite"/>
    </source>
</evidence>
<dbReference type="Gene3D" id="3.40.50.620">
    <property type="entry name" value="HUPs"/>
    <property type="match status" value="2"/>
</dbReference>
<proteinExistence type="inferred from homology"/>
<dbReference type="FunFam" id="1.10.730.10:FF:000009">
    <property type="entry name" value="Valine--tRNA ligase, mitochondrial"/>
    <property type="match status" value="1"/>
</dbReference>
<dbReference type="InterPro" id="IPR037118">
    <property type="entry name" value="Val-tRNA_synth_C_sf"/>
</dbReference>
<evidence type="ECO:0000256" key="4">
    <source>
        <dbReference type="ARBA" id="ARBA00013169"/>
    </source>
</evidence>
<comment type="similarity">
    <text evidence="3 15">Belongs to the class-I aminoacyl-tRNA synthetase family.</text>
</comment>
<evidence type="ECO:0000256" key="6">
    <source>
        <dbReference type="ARBA" id="ARBA00022598"/>
    </source>
</evidence>
<dbReference type="EMBL" id="GG745352">
    <property type="protein sequence ID" value="KNE67291.1"/>
    <property type="molecule type" value="Genomic_DNA"/>
</dbReference>
<dbReference type="AlphaFoldDB" id="A0A0L0SXS7"/>
<dbReference type="InterPro" id="IPR002300">
    <property type="entry name" value="aa-tRNA-synth_Ia"/>
</dbReference>
<dbReference type="VEuPathDB" id="FungiDB:AMAG_12356"/>
<name>A0A0L0SXS7_ALLM3</name>
<keyword evidence="5" id="KW-0963">Cytoplasm</keyword>
<dbReference type="FunFam" id="3.40.50.620:FF:000020">
    <property type="entry name" value="Valine--tRNA ligase, mitochondrial"/>
    <property type="match status" value="1"/>
</dbReference>
<sequence length="1179" mass="129206">MQHARRHTVARVPIHGRPPPPSSNPRTHDRDARDKIPSGPVCAPQLAASATMAGKTPKAAAQPAKKAAPAPAPAPSVPAATATTAACTASVPVAEPVSTPAAAAAATAPAAKKDVKPAADKKQAAEAKAAPKAAAPAAAPKEAAAPAPAASTDATDAAASELSKNQAKNEAKKKAKLEKFLAKQAAQAAKAATAVPKEKKEKAAPAPKAAEPVAVVDTTPAGAKKDMSTPMANAYNPKAVEAAWGAWWEKQGYFHPKLEKDGKASPKGTYVIPIPPPNVTGSLHLGHALTVSIQDAMTRWNRMQGKTVLYNPGCDHAGIATQSVVEKRLWKESKTTRHALGRDKFLEKVWEWKNMYGNRIYTQLRRIGSSGDMDRACFTMDPKLSKAVNEAFVRLHQEGIIYRATRLVNWCSHLNTALSNLEVENKELKGRTLLSLPGYDRKVEFGVIISFAYPIIGTNEELVVATTRIETMLGDTAIAVNPKDTRYAHLVGKFAAHPFITDRKIPIVADDYVDMAFGTGAVKITPAHDPNDHDIGKRHGLEFINILNDDGTLNENAGSFAGQKRFDARYSVLDALKQKGLYRETKDNPMVVPTCSRSGDVIEPRLKPQWWVNCKDMAAAALEAVRSGELEITPKASEKEWFRWLENIQDWCISRQLWWGHRIPAFLIRIAGQAIDENDEKYWVSGRNEAEANAEAKKRFPNAKFTLEQDPDVLDTWFSSGLWPFSIFGWPDNTKDLELFYPTSLLETGWDILFFWVARMVMLGIKLTGKVPFKKVFCHAMVRDAHGRKMSKSLGNVIDPLDVIEGITLQALQARLDEGNLDPREVEKAKAGQKQDFPRGIPECGTDALRFALCAYTSTGRDINLDILRVEGYRKFCNKLWNATRFALSKLPADFKMPANWSVKDLSLVEQWILAKLNNAITEVNVQLEAMNFMNTTTAMHQFWLYELCDVFLEACKVLTTESSRATLYTCLDLGLRMLHPIMPFVTEELWQRLPRQKDQPESIVIAAYPEPRADWANEAAERAFEQVLDAVKAVRSLMTEYSVANAAVYIRATEPATQAQFRGSANVMGALIKGLQTVEVVATIPAGCAVANLSEQAAVGLMVKGHVDVDAEVAKIAAKRAKTEAAAKALRAKTQVEGYETKVKADVREATAGKLASLDAEIELLSKAIDNFLKLKDE</sequence>
<keyword evidence="8 15" id="KW-0067">ATP-binding</keyword>
<accession>A0A0L0SXS7</accession>
<dbReference type="STRING" id="578462.A0A0L0SXS7"/>
<comment type="catalytic activity">
    <reaction evidence="13">
        <text>tRNA(Val) + L-valine + ATP = L-valyl-tRNA(Val) + AMP + diphosphate</text>
        <dbReference type="Rhea" id="RHEA:10704"/>
        <dbReference type="Rhea" id="RHEA-COMP:9672"/>
        <dbReference type="Rhea" id="RHEA-COMP:9708"/>
        <dbReference type="ChEBI" id="CHEBI:30616"/>
        <dbReference type="ChEBI" id="CHEBI:33019"/>
        <dbReference type="ChEBI" id="CHEBI:57762"/>
        <dbReference type="ChEBI" id="CHEBI:78442"/>
        <dbReference type="ChEBI" id="CHEBI:78537"/>
        <dbReference type="ChEBI" id="CHEBI:456215"/>
        <dbReference type="EC" id="6.1.1.9"/>
    </reaction>
</comment>
<dbReference type="EC" id="6.1.1.9" evidence="4"/>
<dbReference type="CDD" id="cd07962">
    <property type="entry name" value="Anticodon_Ia_Val"/>
    <property type="match status" value="1"/>
</dbReference>
<dbReference type="NCBIfam" id="TIGR00422">
    <property type="entry name" value="valS"/>
    <property type="match status" value="1"/>
</dbReference>
<feature type="region of interest" description="Disordered" evidence="16">
    <location>
        <begin position="98"/>
        <end position="175"/>
    </location>
</feature>
<feature type="region of interest" description="Disordered" evidence="16">
    <location>
        <begin position="1"/>
        <end position="85"/>
    </location>
</feature>
<dbReference type="Pfam" id="PF00133">
    <property type="entry name" value="tRNA-synt_1"/>
    <property type="match status" value="1"/>
</dbReference>
<dbReference type="GO" id="GO:0004832">
    <property type="term" value="F:valine-tRNA ligase activity"/>
    <property type="evidence" value="ECO:0007669"/>
    <property type="project" value="UniProtKB-EC"/>
</dbReference>
<evidence type="ECO:0000313" key="20">
    <source>
        <dbReference type="Proteomes" id="UP000054350"/>
    </source>
</evidence>
<dbReference type="FunFam" id="3.40.50.620:FF:000078">
    <property type="entry name" value="Valine--tRNA ligase, mitochondrial"/>
    <property type="match status" value="1"/>
</dbReference>
<dbReference type="SUPFAM" id="SSF47323">
    <property type="entry name" value="Anticodon-binding domain of a subclass of class I aminoacyl-tRNA synthetases"/>
    <property type="match status" value="1"/>
</dbReference>
<dbReference type="InterPro" id="IPR033705">
    <property type="entry name" value="Anticodon_Ia_Val"/>
</dbReference>
<dbReference type="HAMAP" id="MF_02004">
    <property type="entry name" value="Val_tRNA_synth_type1"/>
    <property type="match status" value="1"/>
</dbReference>
<dbReference type="SUPFAM" id="SSF52374">
    <property type="entry name" value="Nucleotidylyl transferase"/>
    <property type="match status" value="1"/>
</dbReference>
<dbReference type="GO" id="GO:0005829">
    <property type="term" value="C:cytosol"/>
    <property type="evidence" value="ECO:0007669"/>
    <property type="project" value="TreeGrafter"/>
</dbReference>
<dbReference type="Gene3D" id="1.10.287.380">
    <property type="entry name" value="Valyl-tRNA synthetase, C-terminal domain"/>
    <property type="match status" value="1"/>
</dbReference>
<dbReference type="Proteomes" id="UP000054350">
    <property type="component" value="Unassembled WGS sequence"/>
</dbReference>
<keyword evidence="20" id="KW-1185">Reference proteome</keyword>
<dbReference type="CDD" id="cd00817">
    <property type="entry name" value="ValRS_core"/>
    <property type="match status" value="1"/>
</dbReference>
<reference evidence="20" key="2">
    <citation type="submission" date="2009-11" db="EMBL/GenBank/DDBJ databases">
        <title>The Genome Sequence of Allomyces macrogynus strain ATCC 38327.</title>
        <authorList>
            <consortium name="The Broad Institute Genome Sequencing Platform"/>
            <person name="Russ C."/>
            <person name="Cuomo C."/>
            <person name="Shea T."/>
            <person name="Young S.K."/>
            <person name="Zeng Q."/>
            <person name="Koehrsen M."/>
            <person name="Haas B."/>
            <person name="Borodovsky M."/>
            <person name="Guigo R."/>
            <person name="Alvarado L."/>
            <person name="Berlin A."/>
            <person name="Borenstein D."/>
            <person name="Chen Z."/>
            <person name="Engels R."/>
            <person name="Freedman E."/>
            <person name="Gellesch M."/>
            <person name="Goldberg J."/>
            <person name="Griggs A."/>
            <person name="Gujja S."/>
            <person name="Heiman D."/>
            <person name="Hepburn T."/>
            <person name="Howarth C."/>
            <person name="Jen D."/>
            <person name="Larson L."/>
            <person name="Lewis B."/>
            <person name="Mehta T."/>
            <person name="Park D."/>
            <person name="Pearson M."/>
            <person name="Roberts A."/>
            <person name="Saif S."/>
            <person name="Shenoy N."/>
            <person name="Sisk P."/>
            <person name="Stolte C."/>
            <person name="Sykes S."/>
            <person name="Walk T."/>
            <person name="White J."/>
            <person name="Yandava C."/>
            <person name="Burger G."/>
            <person name="Gray M.W."/>
            <person name="Holland P.W.H."/>
            <person name="King N."/>
            <person name="Lang F.B.F."/>
            <person name="Roger A.J."/>
            <person name="Ruiz-Trillo I."/>
            <person name="Lander E."/>
            <person name="Nusbaum C."/>
        </authorList>
    </citation>
    <scope>NUCLEOTIDE SEQUENCE [LARGE SCALE GENOMIC DNA]</scope>
    <source>
        <strain evidence="20">ATCC 38327</strain>
    </source>
</reference>
<evidence type="ECO:0000256" key="5">
    <source>
        <dbReference type="ARBA" id="ARBA00022490"/>
    </source>
</evidence>
<evidence type="ECO:0000256" key="11">
    <source>
        <dbReference type="ARBA" id="ARBA00029936"/>
    </source>
</evidence>
<dbReference type="Gene3D" id="1.10.730.10">
    <property type="entry name" value="Isoleucyl-tRNA Synthetase, Domain 1"/>
    <property type="match status" value="1"/>
</dbReference>
<evidence type="ECO:0000256" key="3">
    <source>
        <dbReference type="ARBA" id="ARBA00005594"/>
    </source>
</evidence>
<feature type="compositionally biased region" description="Low complexity" evidence="16">
    <location>
        <begin position="55"/>
        <end position="69"/>
    </location>
</feature>
<dbReference type="PANTHER" id="PTHR11946">
    <property type="entry name" value="VALYL-TRNA SYNTHETASES"/>
    <property type="match status" value="1"/>
</dbReference>
<dbReference type="InterPro" id="IPR013155">
    <property type="entry name" value="M/V/L/I-tRNA-synth_anticd-bd"/>
</dbReference>
<dbReference type="InterPro" id="IPR001412">
    <property type="entry name" value="aa-tRNA-synth_I_CS"/>
</dbReference>
<feature type="domain" description="Methionyl/Valyl/Leucyl/Isoleucyl-tRNA synthetase anticodon-binding" evidence="18">
    <location>
        <begin position="910"/>
        <end position="1047"/>
    </location>
</feature>
<keyword evidence="7 15" id="KW-0547">Nucleotide-binding</keyword>
<evidence type="ECO:0000256" key="14">
    <source>
        <dbReference type="ARBA" id="ARBA00072234"/>
    </source>
</evidence>
<feature type="compositionally biased region" description="Basic and acidic residues" evidence="16">
    <location>
        <begin position="26"/>
        <end position="36"/>
    </location>
</feature>
<dbReference type="PRINTS" id="PR00986">
    <property type="entry name" value="TRNASYNTHVAL"/>
</dbReference>
<dbReference type="GO" id="GO:0005524">
    <property type="term" value="F:ATP binding"/>
    <property type="evidence" value="ECO:0007669"/>
    <property type="project" value="UniProtKB-KW"/>
</dbReference>
<dbReference type="OMA" id="PPNCATN"/>